<comment type="caution">
    <text evidence="1">The sequence shown here is derived from an EMBL/GenBank/DDBJ whole genome shotgun (WGS) entry which is preliminary data.</text>
</comment>
<proteinExistence type="predicted"/>
<evidence type="ECO:0000313" key="1">
    <source>
        <dbReference type="EMBL" id="MBB2893168.1"/>
    </source>
</evidence>
<name>A0A839N5Z5_9MICO</name>
<dbReference type="AlphaFoldDB" id="A0A839N5Z5"/>
<dbReference type="EMBL" id="JACHVQ010000002">
    <property type="protein sequence ID" value="MBB2893168.1"/>
    <property type="molecule type" value="Genomic_DNA"/>
</dbReference>
<accession>A0A839N5Z5</accession>
<sequence>MSTTAVAVVAARAAIPPSVASGSPLGVLVAAWWHRRRSRVEHVGVAGPEHTGSENGVVTCEDREVLDPETVVHAQAVAAGLADYADTLAAGDPLLRSRLRVLEHRMRRRA</sequence>
<gene>
    <name evidence="1" type="ORF">FHU39_003186</name>
</gene>
<protein>
    <submittedName>
        <fullName evidence="1">Uncharacterized protein</fullName>
    </submittedName>
</protein>
<reference evidence="1 2" key="1">
    <citation type="submission" date="2020-08" db="EMBL/GenBank/DDBJ databases">
        <title>Sequencing the genomes of 1000 actinobacteria strains.</title>
        <authorList>
            <person name="Klenk H.-P."/>
        </authorList>
    </citation>
    <scope>NUCLEOTIDE SEQUENCE [LARGE SCALE GENOMIC DNA]</scope>
    <source>
        <strain evidence="1 2">DSM 105369</strain>
    </source>
</reference>
<dbReference type="Proteomes" id="UP000559182">
    <property type="component" value="Unassembled WGS sequence"/>
</dbReference>
<dbReference type="RefSeq" id="WP_183321515.1">
    <property type="nucleotide sequence ID" value="NZ_JACHVQ010000002.1"/>
</dbReference>
<keyword evidence="2" id="KW-1185">Reference proteome</keyword>
<evidence type="ECO:0000313" key="2">
    <source>
        <dbReference type="Proteomes" id="UP000559182"/>
    </source>
</evidence>
<organism evidence="1 2">
    <name type="scientific">Flexivirga oryzae</name>
    <dbReference type="NCBI Taxonomy" id="1794944"/>
    <lineage>
        <taxon>Bacteria</taxon>
        <taxon>Bacillati</taxon>
        <taxon>Actinomycetota</taxon>
        <taxon>Actinomycetes</taxon>
        <taxon>Micrococcales</taxon>
        <taxon>Dermacoccaceae</taxon>
        <taxon>Flexivirga</taxon>
    </lineage>
</organism>